<accession>A0AB33K1Y2</accession>
<dbReference type="EMBL" id="AP035881">
    <property type="protein sequence ID" value="BFP48812.1"/>
    <property type="molecule type" value="Genomic_DNA"/>
</dbReference>
<gene>
    <name evidence="1" type="ORF">KCMC57_51800</name>
</gene>
<reference evidence="1" key="1">
    <citation type="submission" date="2024-07" db="EMBL/GenBank/DDBJ databases">
        <title>Complete genome sequences of cellulolytic bacteria, Kitasatospora sp. CMC57 and Streptomyces sp. CMC78, isolated from Japanese agricultural soil.</title>
        <authorList>
            <person name="Hashimoto T."/>
            <person name="Ito M."/>
            <person name="Iwamoto M."/>
            <person name="Fukahori D."/>
            <person name="Shoda T."/>
            <person name="Sakoda M."/>
            <person name="Morohoshi T."/>
            <person name="Mitsuboshi M."/>
            <person name="Nishizawa T."/>
        </authorList>
    </citation>
    <scope>NUCLEOTIDE SEQUENCE</scope>
    <source>
        <strain evidence="1">CMC57</strain>
    </source>
</reference>
<dbReference type="RefSeq" id="WP_407990990.1">
    <property type="nucleotide sequence ID" value="NZ_AP035881.2"/>
</dbReference>
<evidence type="ECO:0008006" key="2">
    <source>
        <dbReference type="Google" id="ProtNLM"/>
    </source>
</evidence>
<dbReference type="AlphaFoldDB" id="A0AB33K1Y2"/>
<protein>
    <recommendedName>
        <fullName evidence="2">Recombinase A</fullName>
    </recommendedName>
</protein>
<sequence>MKALSALAPQLQPAPSGPLVPVLPALEGLLPERGLRPGAVVSVTGGGTALLLALAVAASSSGVWCAALGFEGLGLLGAAELGVDLSRLVVVEAPGKWWPEVTSALADGVGVVLLRPGGPVSGQVAERLTTVARRSGCVLVVAGPWPGARVRLAVQARTWAGLGQGRGRLRARHLVVAAGGRGSAARERRVELWLPDAHGAVRAAEPLAPVPELHRPELHRPGAVAAAQQPVGTARPPLAVV</sequence>
<proteinExistence type="predicted"/>
<evidence type="ECO:0000313" key="1">
    <source>
        <dbReference type="EMBL" id="BFP48812.1"/>
    </source>
</evidence>
<name>A0AB33K1Y2_9ACTN</name>
<organism evidence="1">
    <name type="scientific">Kitasatospora sp. CMC57</name>
    <dbReference type="NCBI Taxonomy" id="3231513"/>
    <lineage>
        <taxon>Bacteria</taxon>
        <taxon>Bacillati</taxon>
        <taxon>Actinomycetota</taxon>
        <taxon>Actinomycetes</taxon>
        <taxon>Kitasatosporales</taxon>
        <taxon>Streptomycetaceae</taxon>
        <taxon>Kitasatospora</taxon>
    </lineage>
</organism>